<dbReference type="EMBL" id="FNKH01000002">
    <property type="protein sequence ID" value="SDR10663.1"/>
    <property type="molecule type" value="Genomic_DNA"/>
</dbReference>
<keyword evidence="1" id="KW-0472">Membrane</keyword>
<evidence type="ECO:0000313" key="2">
    <source>
        <dbReference type="EMBL" id="SDR10663.1"/>
    </source>
</evidence>
<keyword evidence="1" id="KW-1133">Transmembrane helix</keyword>
<accession>A0A1H1GC19</accession>
<feature type="transmembrane region" description="Helical" evidence="1">
    <location>
        <begin position="20"/>
        <end position="44"/>
    </location>
</feature>
<dbReference type="KEGG" id="acry:AC20117_19465"/>
<dbReference type="AlphaFoldDB" id="A0A1H1GC19"/>
<organism evidence="2 3">
    <name type="scientific">Crystallibacter crystallopoietes</name>
    <dbReference type="NCBI Taxonomy" id="37928"/>
    <lineage>
        <taxon>Bacteria</taxon>
        <taxon>Bacillati</taxon>
        <taxon>Actinomycetota</taxon>
        <taxon>Actinomycetes</taxon>
        <taxon>Micrococcales</taxon>
        <taxon>Micrococcaceae</taxon>
        <taxon>Crystallibacter</taxon>
    </lineage>
</organism>
<evidence type="ECO:0000313" key="3">
    <source>
        <dbReference type="Proteomes" id="UP000181917"/>
    </source>
</evidence>
<gene>
    <name evidence="2" type="ORF">SAMN04489742_3984</name>
</gene>
<feature type="transmembrane region" description="Helical" evidence="1">
    <location>
        <begin position="50"/>
        <end position="69"/>
    </location>
</feature>
<keyword evidence="1" id="KW-0812">Transmembrane</keyword>
<sequence>MSFKVFPSLFRLNLFMRGRVELIAWALRVCFVILFVAGFLYLWFLSGNPWPAVGALIGATLGAILGLWFRNRRRRGYLVRGQFEGYLRASAEVLPRPQGKWQFGLATPTKGQIAFQPRWKNSRHDYADVVILPVTGVSQIREPTLVDAIFRIRPNSRILDLETPAGPVHLAGHIEELRKTAEISGGEIERGVRS</sequence>
<protein>
    <submittedName>
        <fullName evidence="2">Uncharacterized protein</fullName>
    </submittedName>
</protein>
<proteinExistence type="predicted"/>
<reference evidence="2 3" key="1">
    <citation type="submission" date="2016-10" db="EMBL/GenBank/DDBJ databases">
        <authorList>
            <person name="de Groot N.N."/>
        </authorList>
    </citation>
    <scope>NUCLEOTIDE SEQUENCE [LARGE SCALE GENOMIC DNA]</scope>
    <source>
        <strain evidence="2 3">DSM 20117</strain>
    </source>
</reference>
<name>A0A1H1GC19_9MICC</name>
<evidence type="ECO:0000256" key="1">
    <source>
        <dbReference type="SAM" id="Phobius"/>
    </source>
</evidence>
<dbReference type="RefSeq" id="WP_074702173.1">
    <property type="nucleotide sequence ID" value="NZ_CP018863.1"/>
</dbReference>
<keyword evidence="3" id="KW-1185">Reference proteome</keyword>
<dbReference type="Proteomes" id="UP000181917">
    <property type="component" value="Unassembled WGS sequence"/>
</dbReference>